<comment type="caution">
    <text evidence="2">The sequence shown here is derived from an EMBL/GenBank/DDBJ whole genome shotgun (WGS) entry which is preliminary data.</text>
</comment>
<feature type="domain" description="DUF2249" evidence="1">
    <location>
        <begin position="18"/>
        <end position="83"/>
    </location>
</feature>
<name>R4Z008_9ACTN</name>
<reference evidence="2 3" key="1">
    <citation type="journal article" date="2013" name="ISME J.">
        <title>Metabolic model for the filamentous 'Candidatus Microthrix parvicella' based on genomic and metagenomic analyses.</title>
        <authorList>
            <person name="Jon McIlroy S."/>
            <person name="Kristiansen R."/>
            <person name="Albertsen M."/>
            <person name="Michael Karst S."/>
            <person name="Rossetti S."/>
            <person name="Lund Nielsen J."/>
            <person name="Tandoi V."/>
            <person name="James Seviour R."/>
            <person name="Nielsen P.H."/>
        </authorList>
    </citation>
    <scope>NUCLEOTIDE SEQUENCE [LARGE SCALE GENOMIC DNA]</scope>
    <source>
        <strain evidence="2 3">RN1</strain>
    </source>
</reference>
<dbReference type="InterPro" id="IPR018720">
    <property type="entry name" value="DUF2249"/>
</dbReference>
<evidence type="ECO:0000313" key="3">
    <source>
        <dbReference type="Proteomes" id="UP000018291"/>
    </source>
</evidence>
<dbReference type="Pfam" id="PF10006">
    <property type="entry name" value="DUF2249"/>
    <property type="match status" value="1"/>
</dbReference>
<dbReference type="HOGENOM" id="CLU_157868_1_0_11"/>
<sequence length="86" mass="9474">MMSGVTESDDRGSGEVLLDVRPMLERGEEPFGKIMETVASLDGRSLMLVASFEPTPLMGVLSSQGFTYEVEKVSDAEWRVRFEQAG</sequence>
<proteinExistence type="predicted"/>
<dbReference type="eggNOG" id="COG0425">
    <property type="taxonomic scope" value="Bacteria"/>
</dbReference>
<dbReference type="EMBL" id="CANL01000005">
    <property type="protein sequence ID" value="CCM62611.1"/>
    <property type="molecule type" value="Genomic_DNA"/>
</dbReference>
<dbReference type="Proteomes" id="UP000018291">
    <property type="component" value="Unassembled WGS sequence"/>
</dbReference>
<keyword evidence="3" id="KW-1185">Reference proteome</keyword>
<evidence type="ECO:0000259" key="1">
    <source>
        <dbReference type="Pfam" id="PF10006"/>
    </source>
</evidence>
<accession>R4Z008</accession>
<dbReference type="AlphaFoldDB" id="R4Z008"/>
<organism evidence="2 3">
    <name type="scientific">Candidatus Neomicrothrix parvicella RN1</name>
    <dbReference type="NCBI Taxonomy" id="1229780"/>
    <lineage>
        <taxon>Bacteria</taxon>
        <taxon>Bacillati</taxon>
        <taxon>Actinomycetota</taxon>
        <taxon>Acidimicrobiia</taxon>
        <taxon>Acidimicrobiales</taxon>
        <taxon>Microthrixaceae</taxon>
        <taxon>Candidatus Neomicrothrix</taxon>
    </lineage>
</organism>
<evidence type="ECO:0000313" key="2">
    <source>
        <dbReference type="EMBL" id="CCM62611.1"/>
    </source>
</evidence>
<dbReference type="STRING" id="1229780.BN381_130169"/>
<protein>
    <recommendedName>
        <fullName evidence="1">DUF2249 domain-containing protein</fullName>
    </recommendedName>
</protein>
<gene>
    <name evidence="2" type="ORF">BN381_130169</name>
</gene>